<reference evidence="19" key="1">
    <citation type="submission" date="2018-12" db="EMBL/GenBank/DDBJ databases">
        <authorList>
            <person name="Yazar S."/>
        </authorList>
    </citation>
    <scope>NUCLEOTIDE SEQUENCE [LARGE SCALE GENOMIC DNA]</scope>
</reference>
<dbReference type="Gene3D" id="3.15.10.10">
    <property type="entry name" value="Bactericidal permeability-increasing protein, domain 1"/>
    <property type="match status" value="1"/>
</dbReference>
<reference evidence="18" key="3">
    <citation type="submission" date="2025-09" db="UniProtKB">
        <authorList>
            <consortium name="Ensembl"/>
        </authorList>
    </citation>
    <scope>IDENTIFICATION</scope>
</reference>
<feature type="signal peptide" evidence="15">
    <location>
        <begin position="1"/>
        <end position="15"/>
    </location>
</feature>
<dbReference type="GO" id="GO:0005615">
    <property type="term" value="C:extracellular space"/>
    <property type="evidence" value="ECO:0007669"/>
    <property type="project" value="UniProtKB-UniRule"/>
</dbReference>
<comment type="domain">
    <text evidence="14">The N- and C-terminal barrels adopt an identical fold despite having only 13% of conserved residues.</text>
</comment>
<evidence type="ECO:0000259" key="16">
    <source>
        <dbReference type="SMART" id="SM00328"/>
    </source>
</evidence>
<feature type="domain" description="Lipid-binding serum glycoprotein N-terminal" evidence="16">
    <location>
        <begin position="23"/>
        <end position="245"/>
    </location>
</feature>
<feature type="chain" id="PRO_5021466741" description="Bactericidal permeability-increasing protein" evidence="15">
    <location>
        <begin position="16"/>
        <end position="493"/>
    </location>
</feature>
<dbReference type="GO" id="GO:0050829">
    <property type="term" value="P:defense response to Gram-negative bacterium"/>
    <property type="evidence" value="ECO:0007669"/>
    <property type="project" value="UniProtKB-UniRule"/>
</dbReference>
<evidence type="ECO:0000256" key="9">
    <source>
        <dbReference type="ARBA" id="ARBA00023022"/>
    </source>
</evidence>
<comment type="subunit">
    <text evidence="12 14">Monomer. Homodimer; disulfide-linked.</text>
</comment>
<dbReference type="SMART" id="SM00328">
    <property type="entry name" value="BPI1"/>
    <property type="match status" value="1"/>
</dbReference>
<dbReference type="FunFam" id="3.15.10.10:FF:000001">
    <property type="entry name" value="phospholipid transfer protein-like"/>
    <property type="match status" value="1"/>
</dbReference>
<dbReference type="FunFam" id="3.15.20.10:FF:000001">
    <property type="entry name" value="Phospholipid transfer protein"/>
    <property type="match status" value="1"/>
</dbReference>
<dbReference type="SMART" id="SM00329">
    <property type="entry name" value="BPI2"/>
    <property type="match status" value="1"/>
</dbReference>
<evidence type="ECO:0000259" key="17">
    <source>
        <dbReference type="SMART" id="SM00329"/>
    </source>
</evidence>
<dbReference type="GO" id="GO:0045087">
    <property type="term" value="P:innate immune response"/>
    <property type="evidence" value="ECO:0007669"/>
    <property type="project" value="UniProtKB-UniRule"/>
</dbReference>
<proteinExistence type="inferred from homology"/>
<dbReference type="STRING" id="29139.ENSVURP00010018392"/>
<evidence type="ECO:0000256" key="15">
    <source>
        <dbReference type="SAM" id="SignalP"/>
    </source>
</evidence>
<keyword evidence="7 14" id="KW-0399">Innate immunity</keyword>
<evidence type="ECO:0000256" key="10">
    <source>
        <dbReference type="ARBA" id="ARBA00023157"/>
    </source>
</evidence>
<dbReference type="AlphaFoldDB" id="A0A4X2LBK2"/>
<evidence type="ECO:0000256" key="1">
    <source>
        <dbReference type="ARBA" id="ARBA00004197"/>
    </source>
</evidence>
<dbReference type="InterPro" id="IPR001124">
    <property type="entry name" value="Lipid-bd_serum_glycop_C"/>
</dbReference>
<keyword evidence="14 15" id="KW-0732">Signal</keyword>
<keyword evidence="5 14" id="KW-0964">Secreted</keyword>
<evidence type="ECO:0000256" key="8">
    <source>
        <dbReference type="ARBA" id="ARBA00022859"/>
    </source>
</evidence>
<evidence type="ECO:0000256" key="7">
    <source>
        <dbReference type="ARBA" id="ARBA00022588"/>
    </source>
</evidence>
<evidence type="ECO:0000313" key="19">
    <source>
        <dbReference type="Proteomes" id="UP000314987"/>
    </source>
</evidence>
<comment type="similarity">
    <text evidence="3">Belongs to the BPI/LBP/Plunc superfamily. BPI/LBP family.</text>
</comment>
<dbReference type="GO" id="GO:0032720">
    <property type="term" value="P:negative regulation of tumor necrosis factor production"/>
    <property type="evidence" value="ECO:0007669"/>
    <property type="project" value="TreeGrafter"/>
</dbReference>
<keyword evidence="10 13" id="KW-1015">Disulfide bond</keyword>
<keyword evidence="11 14" id="KW-0325">Glycoprotein</keyword>
<dbReference type="InterPro" id="IPR017942">
    <property type="entry name" value="Lipid-bd_serum_glycop_N"/>
</dbReference>
<reference evidence="18" key="2">
    <citation type="submission" date="2025-08" db="UniProtKB">
        <authorList>
            <consortium name="Ensembl"/>
        </authorList>
    </citation>
    <scope>IDENTIFICATION</scope>
</reference>
<evidence type="ECO:0000256" key="13">
    <source>
        <dbReference type="PIRSR" id="PIRSR002417-50"/>
    </source>
</evidence>
<dbReference type="InterPro" id="IPR017943">
    <property type="entry name" value="Bactericidal_perm-incr_a/b_dom"/>
</dbReference>
<evidence type="ECO:0000313" key="18">
    <source>
        <dbReference type="Ensembl" id="ENSVURP00010018392.1"/>
    </source>
</evidence>
<dbReference type="GO" id="GO:0032715">
    <property type="term" value="P:negative regulation of interleukin-6 production"/>
    <property type="evidence" value="ECO:0007669"/>
    <property type="project" value="TreeGrafter"/>
</dbReference>
<evidence type="ECO:0000256" key="5">
    <source>
        <dbReference type="ARBA" id="ARBA00022525"/>
    </source>
</evidence>
<feature type="disulfide bond" evidence="13">
    <location>
        <begin position="149"/>
        <end position="188"/>
    </location>
</feature>
<dbReference type="PANTHER" id="PTHR10504">
    <property type="entry name" value="BACTERICIDAL PERMEABILITY-INCREASING BPI PROTEIN-RELATED"/>
    <property type="match status" value="1"/>
</dbReference>
<evidence type="ECO:0000256" key="14">
    <source>
        <dbReference type="RuleBase" id="RU369039"/>
    </source>
</evidence>
<organism evidence="18 19">
    <name type="scientific">Vombatus ursinus</name>
    <name type="common">Common wombat</name>
    <dbReference type="NCBI Taxonomy" id="29139"/>
    <lineage>
        <taxon>Eukaryota</taxon>
        <taxon>Metazoa</taxon>
        <taxon>Chordata</taxon>
        <taxon>Craniata</taxon>
        <taxon>Vertebrata</taxon>
        <taxon>Euteleostomi</taxon>
        <taxon>Mammalia</taxon>
        <taxon>Metatheria</taxon>
        <taxon>Diprotodontia</taxon>
        <taxon>Vombatidae</taxon>
        <taxon>Vombatus</taxon>
    </lineage>
</organism>
<feature type="domain" description="Lipid-binding serum glycoprotein C-terminal" evidence="17">
    <location>
        <begin position="260"/>
        <end position="454"/>
    </location>
</feature>
<gene>
    <name evidence="18" type="primary">LOC114047064</name>
</gene>
<dbReference type="PIRSF" id="PIRSF002417">
    <property type="entry name" value="Lipid_binding_protein"/>
    <property type="match status" value="1"/>
</dbReference>
<dbReference type="GO" id="GO:0043031">
    <property type="term" value="P:negative regulation of macrophage activation"/>
    <property type="evidence" value="ECO:0007669"/>
    <property type="project" value="TreeGrafter"/>
</dbReference>
<name>A0A4X2LBK2_VOMUR</name>
<comment type="function">
    <text evidence="14">The cytotoxic action of BPI is limited to many species of Gram-negative bacteria; this specificity may be explained by a strong affinity of the very basic N-terminal half for the negatively charged lipopolysaccharides that are unique to the Gram-negative bacterial outer envelope.</text>
</comment>
<evidence type="ECO:0000256" key="3">
    <source>
        <dbReference type="ARBA" id="ARBA00007292"/>
    </source>
</evidence>
<dbReference type="GO" id="GO:0032717">
    <property type="term" value="P:negative regulation of interleukin-8 production"/>
    <property type="evidence" value="ECO:0007669"/>
    <property type="project" value="TreeGrafter"/>
</dbReference>
<evidence type="ECO:0000256" key="12">
    <source>
        <dbReference type="ARBA" id="ARBA00025943"/>
    </source>
</evidence>
<accession>A0A4X2LBK2</accession>
<comment type="domain">
    <text evidence="14">The N-terminal region may be exposed to the interior of the granule, whereas the C-terminal portion may be embedded in the membrane. During phagocytosis and degranulation, proteases may be released and activated and cleave BPI at the junction of the N- and C-terminal portions of the molecule, providing controlled release of the N-terminal antibacterial fragment when bacteria are ingested.</text>
</comment>
<keyword evidence="6 14" id="KW-0929">Antimicrobial</keyword>
<keyword evidence="9 14" id="KW-0044">Antibiotic</keyword>
<dbReference type="InterPro" id="IPR032942">
    <property type="entry name" value="BPI/LBP/Plunc"/>
</dbReference>
<comment type="subcellular location">
    <subcellularLocation>
        <location evidence="1">Cytoplasmic granule membrane</location>
    </subcellularLocation>
    <subcellularLocation>
        <location evidence="2 14">Secreted</location>
    </subcellularLocation>
</comment>
<dbReference type="SUPFAM" id="SSF55394">
    <property type="entry name" value="Bactericidal permeability-increasing protein, BPI"/>
    <property type="match status" value="2"/>
</dbReference>
<evidence type="ECO:0000256" key="2">
    <source>
        <dbReference type="ARBA" id="ARBA00004613"/>
    </source>
</evidence>
<dbReference type="PANTHER" id="PTHR10504:SF84">
    <property type="entry name" value="BACTERICIDAL PERMEABILITY-INCREASING PROTEIN"/>
    <property type="match status" value="1"/>
</dbReference>
<dbReference type="GeneTree" id="ENSGT01150000286994"/>
<dbReference type="Pfam" id="PF02886">
    <property type="entry name" value="LBP_BPI_CETP_C"/>
    <property type="match status" value="1"/>
</dbReference>
<dbReference type="GO" id="GO:0001530">
    <property type="term" value="F:lipopolysaccharide binding"/>
    <property type="evidence" value="ECO:0007669"/>
    <property type="project" value="TreeGrafter"/>
</dbReference>
<dbReference type="GO" id="GO:0031663">
    <property type="term" value="P:lipopolysaccharide-mediated signaling pathway"/>
    <property type="evidence" value="ECO:0007669"/>
    <property type="project" value="TreeGrafter"/>
</dbReference>
<dbReference type="Proteomes" id="UP000314987">
    <property type="component" value="Unassembled WGS sequence"/>
</dbReference>
<evidence type="ECO:0000256" key="11">
    <source>
        <dbReference type="ARBA" id="ARBA00023180"/>
    </source>
</evidence>
<sequence length="493" mass="53666">MLWLLVVLLGVGTEAVTPGIKTKITLKGLDYGKQVGMEFLKLALLQLPIPDFRGSYSVPLVGQVEYAVTGFQVNTINLGESLVAFAPSSRIKLSMGSAEAQVNGHWSVKVSLIHDNGTLKLHVGDMMLAVLIEVGWDGTGRLVVSPAGCSCHIGHLDVTFYGGASWLYNIFTGALEHVLRQELGNKLCKEIQNAVEALEQTLQTIPESSHISSLADLDYSLVAPPLITEQSIELNLKGEFYSRAGHKEAPVPPAPFSFWEQNDRMLLLGVSDFVANSAAFVYYGAGALSWNLTDSTVPKKFPIHINTKIFKGLVPELLKRFPDTPMALQIFARLPPWLQTQPGTLQLLLPGAVQAFILPNGTSPVPVFLLHVDIEASAQVFISGKNIGASLKLTNVSLTLAHSDVGPFPVDRIETLLYVALKAAILPRINRIFGHCHQCPVWSLNQGCCLLWKTHPQMAPACAWSLSTFSCAWPPPSFVGCLIPTEASFQGWR</sequence>
<dbReference type="Gene3D" id="3.15.20.10">
    <property type="entry name" value="Bactericidal permeability-increasing protein, domain 2"/>
    <property type="match status" value="1"/>
</dbReference>
<dbReference type="Ensembl" id="ENSVURT00010020912.1">
    <property type="protein sequence ID" value="ENSVURP00010018392.1"/>
    <property type="gene ID" value="ENSVURG00010014019.1"/>
</dbReference>
<evidence type="ECO:0000256" key="6">
    <source>
        <dbReference type="ARBA" id="ARBA00022529"/>
    </source>
</evidence>
<dbReference type="InterPro" id="IPR030675">
    <property type="entry name" value="BPI/LBP"/>
</dbReference>
<keyword evidence="19" id="KW-1185">Reference proteome</keyword>
<keyword evidence="8 14" id="KW-0391">Immunity</keyword>
<evidence type="ECO:0000256" key="4">
    <source>
        <dbReference type="ARBA" id="ARBA00017827"/>
    </source>
</evidence>
<protein>
    <recommendedName>
        <fullName evidence="4 14">Bactericidal permeability-increasing protein</fullName>
        <shortName evidence="14">BPI</shortName>
    </recommendedName>
</protein>
<dbReference type="Pfam" id="PF01273">
    <property type="entry name" value="LBP_BPI_CETP"/>
    <property type="match status" value="1"/>
</dbReference>